<dbReference type="InterPro" id="IPR029753">
    <property type="entry name" value="D-isomer_DH_CS"/>
</dbReference>
<comment type="caution">
    <text evidence="4">The sequence shown here is derived from an EMBL/GenBank/DDBJ whole genome shotgun (WGS) entry which is preliminary data.</text>
</comment>
<keyword evidence="5" id="KW-1185">Reference proteome</keyword>
<dbReference type="Pfam" id="PF02826">
    <property type="entry name" value="2-Hacid_dh_C"/>
    <property type="match status" value="1"/>
</dbReference>
<feature type="domain" description="D-isomer specific 2-hydroxyacid dehydrogenase NAD-binding" evidence="3">
    <location>
        <begin position="102"/>
        <end position="269"/>
    </location>
</feature>
<organism evidence="4 5">
    <name type="scientific">Aeromicrobium fastidiosum</name>
    <dbReference type="NCBI Taxonomy" id="52699"/>
    <lineage>
        <taxon>Bacteria</taxon>
        <taxon>Bacillati</taxon>
        <taxon>Actinomycetota</taxon>
        <taxon>Actinomycetes</taxon>
        <taxon>Propionibacteriales</taxon>
        <taxon>Nocardioidaceae</taxon>
        <taxon>Aeromicrobium</taxon>
    </lineage>
</organism>
<dbReference type="PANTHER" id="PTHR10996:SF178">
    <property type="entry name" value="2-HYDROXYACID DEHYDROGENASE YGL185C-RELATED"/>
    <property type="match status" value="1"/>
</dbReference>
<dbReference type="AlphaFoldDB" id="A0A641ALU8"/>
<evidence type="ECO:0000313" key="4">
    <source>
        <dbReference type="EMBL" id="KAA1378109.1"/>
    </source>
</evidence>
<evidence type="ECO:0000313" key="5">
    <source>
        <dbReference type="Proteomes" id="UP001515100"/>
    </source>
</evidence>
<dbReference type="InterPro" id="IPR006140">
    <property type="entry name" value="D-isomer_DH_NAD-bd"/>
</dbReference>
<dbReference type="GO" id="GO:0005829">
    <property type="term" value="C:cytosol"/>
    <property type="evidence" value="ECO:0007669"/>
    <property type="project" value="TreeGrafter"/>
</dbReference>
<dbReference type="Proteomes" id="UP001515100">
    <property type="component" value="Unassembled WGS sequence"/>
</dbReference>
<dbReference type="PROSITE" id="PS00671">
    <property type="entry name" value="D_2_HYDROXYACID_DH_3"/>
    <property type="match status" value="1"/>
</dbReference>
<gene>
    <name evidence="4" type="ORF">ESP62_006910</name>
</gene>
<protein>
    <submittedName>
        <fullName evidence="4">Hydroxyacid dehydrogenase</fullName>
    </submittedName>
</protein>
<accession>A0A641ALU8</accession>
<dbReference type="PANTHER" id="PTHR10996">
    <property type="entry name" value="2-HYDROXYACID DEHYDROGENASE-RELATED"/>
    <property type="match status" value="1"/>
</dbReference>
<keyword evidence="2" id="KW-0520">NAD</keyword>
<evidence type="ECO:0000259" key="3">
    <source>
        <dbReference type="Pfam" id="PF02826"/>
    </source>
</evidence>
<dbReference type="SUPFAM" id="SSF51735">
    <property type="entry name" value="NAD(P)-binding Rossmann-fold domains"/>
    <property type="match status" value="1"/>
</dbReference>
<sequence length="302" mass="32416">MTSRTLHVTVPDESWLESLDDLEGVELSVWDMGAPQPEHHVDLALRPYTLAAGGLEVLDADRLDVVQSQLLGFDGVADSLPDGIVYCNAVGVHEGSTAELAVALLLASQREIDRYARETGQWNKSFTASLIDRRLMLLGTGGIGREIEKRLGGFGAELVRVASTSREDDRGTVHGQDELPDLLPTVDAVLLAVPLSDSTTRLVDDAFLTALPDGAVVVNVSRGKVVDTDAVVRQAGRIRLAADVTDPEPLPPEHPLWTTPGILISPHVGGMSSAMRPRIEAVVRRQVARLLAGQRPDDVVLG</sequence>
<dbReference type="GO" id="GO:0051287">
    <property type="term" value="F:NAD binding"/>
    <property type="evidence" value="ECO:0007669"/>
    <property type="project" value="InterPro"/>
</dbReference>
<dbReference type="RefSeq" id="WP_129183278.1">
    <property type="nucleotide sequence ID" value="NZ_JAGIOG010000001.1"/>
</dbReference>
<dbReference type="EMBL" id="SDPP02000002">
    <property type="protein sequence ID" value="KAA1378109.1"/>
    <property type="molecule type" value="Genomic_DNA"/>
</dbReference>
<dbReference type="GO" id="GO:0030267">
    <property type="term" value="F:glyoxylate reductase (NADPH) activity"/>
    <property type="evidence" value="ECO:0007669"/>
    <property type="project" value="TreeGrafter"/>
</dbReference>
<dbReference type="InterPro" id="IPR050223">
    <property type="entry name" value="D-isomer_2-hydroxyacid_DH"/>
</dbReference>
<name>A0A641ALU8_9ACTN</name>
<dbReference type="GO" id="GO:0016618">
    <property type="term" value="F:hydroxypyruvate reductase [NAD(P)H] activity"/>
    <property type="evidence" value="ECO:0007669"/>
    <property type="project" value="TreeGrafter"/>
</dbReference>
<dbReference type="InterPro" id="IPR036291">
    <property type="entry name" value="NAD(P)-bd_dom_sf"/>
</dbReference>
<evidence type="ECO:0000256" key="2">
    <source>
        <dbReference type="ARBA" id="ARBA00023027"/>
    </source>
</evidence>
<dbReference type="Gene3D" id="3.40.50.720">
    <property type="entry name" value="NAD(P)-binding Rossmann-like Domain"/>
    <property type="match status" value="2"/>
</dbReference>
<dbReference type="OrthoDB" id="4324715at2"/>
<keyword evidence="1" id="KW-0560">Oxidoreductase</keyword>
<reference evidence="4" key="1">
    <citation type="submission" date="2019-09" db="EMBL/GenBank/DDBJ databases">
        <authorList>
            <person name="Li J."/>
        </authorList>
    </citation>
    <scope>NUCLEOTIDE SEQUENCE [LARGE SCALE GENOMIC DNA]</scope>
    <source>
        <strain evidence="4">NRBC 14897</strain>
    </source>
</reference>
<evidence type="ECO:0000256" key="1">
    <source>
        <dbReference type="ARBA" id="ARBA00023002"/>
    </source>
</evidence>
<proteinExistence type="predicted"/>